<dbReference type="Proteomes" id="UP000479000">
    <property type="component" value="Unassembled WGS sequence"/>
</dbReference>
<reference evidence="1 2" key="1">
    <citation type="submission" date="2020-02" db="EMBL/GenBank/DDBJ databases">
        <authorList>
            <person name="Ferguson B K."/>
        </authorList>
    </citation>
    <scope>NUCLEOTIDE SEQUENCE [LARGE SCALE GENOMIC DNA]</scope>
</reference>
<dbReference type="EMBL" id="CADCXU010012414">
    <property type="protein sequence ID" value="CAB0002488.1"/>
    <property type="molecule type" value="Genomic_DNA"/>
</dbReference>
<dbReference type="AlphaFoldDB" id="A0A6H5GHX1"/>
<name>A0A6H5GHX1_9HEMI</name>
<organism evidence="1 2">
    <name type="scientific">Nesidiocoris tenuis</name>
    <dbReference type="NCBI Taxonomy" id="355587"/>
    <lineage>
        <taxon>Eukaryota</taxon>
        <taxon>Metazoa</taxon>
        <taxon>Ecdysozoa</taxon>
        <taxon>Arthropoda</taxon>
        <taxon>Hexapoda</taxon>
        <taxon>Insecta</taxon>
        <taxon>Pterygota</taxon>
        <taxon>Neoptera</taxon>
        <taxon>Paraneoptera</taxon>
        <taxon>Hemiptera</taxon>
        <taxon>Heteroptera</taxon>
        <taxon>Panheteroptera</taxon>
        <taxon>Cimicomorpha</taxon>
        <taxon>Miridae</taxon>
        <taxon>Dicyphina</taxon>
        <taxon>Nesidiocoris</taxon>
    </lineage>
</organism>
<accession>A0A6H5GHX1</accession>
<sequence>MQNLSGPRATEKVRKCGIRFLSKSIKRGTRKEISLQWGTQDSRPFKICGQLRGSGILRERLTFSANGRGRLLVRFMTPRNSRASVLPSLKRSKKSESFLFFAETQLVGHK</sequence>
<protein>
    <submittedName>
        <fullName evidence="1">Uncharacterized protein</fullName>
    </submittedName>
</protein>
<gene>
    <name evidence="1" type="ORF">NTEN_LOCUS8275</name>
</gene>
<keyword evidence="2" id="KW-1185">Reference proteome</keyword>
<evidence type="ECO:0000313" key="1">
    <source>
        <dbReference type="EMBL" id="CAB0002488.1"/>
    </source>
</evidence>
<proteinExistence type="predicted"/>
<evidence type="ECO:0000313" key="2">
    <source>
        <dbReference type="Proteomes" id="UP000479000"/>
    </source>
</evidence>